<dbReference type="AlphaFoldDB" id="A0A317SDB0"/>
<organism evidence="2 3">
    <name type="scientific">Tuber magnatum</name>
    <name type="common">white Piedmont truffle</name>
    <dbReference type="NCBI Taxonomy" id="42249"/>
    <lineage>
        <taxon>Eukaryota</taxon>
        <taxon>Fungi</taxon>
        <taxon>Dikarya</taxon>
        <taxon>Ascomycota</taxon>
        <taxon>Pezizomycotina</taxon>
        <taxon>Pezizomycetes</taxon>
        <taxon>Pezizales</taxon>
        <taxon>Tuberaceae</taxon>
        <taxon>Tuber</taxon>
    </lineage>
</organism>
<dbReference type="EMBL" id="PYWC01000502">
    <property type="protein sequence ID" value="PWW71556.1"/>
    <property type="molecule type" value="Genomic_DNA"/>
</dbReference>
<dbReference type="Proteomes" id="UP000246991">
    <property type="component" value="Unassembled WGS sequence"/>
</dbReference>
<feature type="chain" id="PRO_5016237123" evidence="1">
    <location>
        <begin position="20"/>
        <end position="72"/>
    </location>
</feature>
<name>A0A317SDB0_9PEZI</name>
<comment type="caution">
    <text evidence="2">The sequence shown here is derived from an EMBL/GenBank/DDBJ whole genome shotgun (WGS) entry which is preliminary data.</text>
</comment>
<keyword evidence="1" id="KW-0732">Signal</keyword>
<accession>A0A317SDB0</accession>
<feature type="signal peptide" evidence="1">
    <location>
        <begin position="1"/>
        <end position="19"/>
    </location>
</feature>
<sequence>MRWLLGIVLTGVALKFVFYDRHVEEKFTKRQDEMEARLATTIQDAITRLRLELTVEAQERLLSARGPGNGKQ</sequence>
<evidence type="ECO:0000313" key="2">
    <source>
        <dbReference type="EMBL" id="PWW71556.1"/>
    </source>
</evidence>
<protein>
    <submittedName>
        <fullName evidence="2">Uncharacterized protein</fullName>
    </submittedName>
</protein>
<evidence type="ECO:0000313" key="3">
    <source>
        <dbReference type="Proteomes" id="UP000246991"/>
    </source>
</evidence>
<reference evidence="2 3" key="1">
    <citation type="submission" date="2018-03" db="EMBL/GenBank/DDBJ databases">
        <title>Genomes of Pezizomycetes fungi and the evolution of truffles.</title>
        <authorList>
            <person name="Murat C."/>
            <person name="Payen T."/>
            <person name="Noel B."/>
            <person name="Kuo A."/>
            <person name="Martin F.M."/>
        </authorList>
    </citation>
    <scope>NUCLEOTIDE SEQUENCE [LARGE SCALE GENOMIC DNA]</scope>
    <source>
        <strain evidence="2">091103-1</strain>
    </source>
</reference>
<gene>
    <name evidence="2" type="ORF">C7212DRAFT_339525</name>
</gene>
<evidence type="ECO:0000256" key="1">
    <source>
        <dbReference type="SAM" id="SignalP"/>
    </source>
</evidence>
<proteinExistence type="predicted"/>
<dbReference type="OrthoDB" id="5412814at2759"/>
<keyword evidence="3" id="KW-1185">Reference proteome</keyword>